<evidence type="ECO:0000313" key="8">
    <source>
        <dbReference type="Proteomes" id="UP001589718"/>
    </source>
</evidence>
<dbReference type="EMBL" id="JBHMCR010000004">
    <property type="protein sequence ID" value="MFB9519826.1"/>
    <property type="molecule type" value="Genomic_DNA"/>
</dbReference>
<evidence type="ECO:0000256" key="5">
    <source>
        <dbReference type="RuleBase" id="RU003476"/>
    </source>
</evidence>
<reference evidence="7 8" key="1">
    <citation type="submission" date="2024-09" db="EMBL/GenBank/DDBJ databases">
        <authorList>
            <person name="Sun Q."/>
            <person name="Mori K."/>
        </authorList>
    </citation>
    <scope>NUCLEOTIDE SEQUENCE [LARGE SCALE GENOMIC DNA]</scope>
    <source>
        <strain evidence="7 8">JCM 4362</strain>
    </source>
</reference>
<dbReference type="PROSITE" id="PS51462">
    <property type="entry name" value="NUDIX"/>
    <property type="match status" value="1"/>
</dbReference>
<keyword evidence="8" id="KW-1185">Reference proteome</keyword>
<evidence type="ECO:0000313" key="7">
    <source>
        <dbReference type="EMBL" id="MFB9519826.1"/>
    </source>
</evidence>
<dbReference type="GO" id="GO:0016787">
    <property type="term" value="F:hydrolase activity"/>
    <property type="evidence" value="ECO:0007669"/>
    <property type="project" value="UniProtKB-KW"/>
</dbReference>
<comment type="caution">
    <text evidence="7">The sequence shown here is derived from an EMBL/GenBank/DDBJ whole genome shotgun (WGS) entry which is preliminary data.</text>
</comment>
<sequence length="167" mass="17917">MADRGGETRRTSARVLVVDEGGRVLLLGFRAGGAVGWCTPGGGVEEGESLVRAAARELREETGLEVPESALGEAVAETSGYADVGWAEGVFRDVFFHCRVASYEVDVSGLVGLERDSHAGHRWWPVGELEEFVAGGGTVYPHGIASLVRELTAGRVPERPVRLPWHH</sequence>
<protein>
    <submittedName>
        <fullName evidence="7">NUDIX hydrolase</fullName>
    </submittedName>
</protein>
<dbReference type="PROSITE" id="PS00893">
    <property type="entry name" value="NUDIX_BOX"/>
    <property type="match status" value="1"/>
</dbReference>
<comment type="cofactor">
    <cofactor evidence="1">
        <name>Mg(2+)</name>
        <dbReference type="ChEBI" id="CHEBI:18420"/>
    </cofactor>
</comment>
<dbReference type="InterPro" id="IPR000086">
    <property type="entry name" value="NUDIX_hydrolase_dom"/>
</dbReference>
<dbReference type="Proteomes" id="UP001589718">
    <property type="component" value="Unassembled WGS sequence"/>
</dbReference>
<comment type="similarity">
    <text evidence="2 5">Belongs to the Nudix hydrolase family.</text>
</comment>
<evidence type="ECO:0000256" key="1">
    <source>
        <dbReference type="ARBA" id="ARBA00001946"/>
    </source>
</evidence>
<keyword evidence="4" id="KW-0460">Magnesium</keyword>
<organism evidence="7 8">
    <name type="scientific">Streptomyces cremeus</name>
    <dbReference type="NCBI Taxonomy" id="66881"/>
    <lineage>
        <taxon>Bacteria</taxon>
        <taxon>Bacillati</taxon>
        <taxon>Actinomycetota</taxon>
        <taxon>Actinomycetes</taxon>
        <taxon>Kitasatosporales</taxon>
        <taxon>Streptomycetaceae</taxon>
        <taxon>Streptomyces</taxon>
    </lineage>
</organism>
<evidence type="ECO:0000256" key="3">
    <source>
        <dbReference type="ARBA" id="ARBA00022801"/>
    </source>
</evidence>
<feature type="domain" description="Nudix hydrolase" evidence="6">
    <location>
        <begin position="8"/>
        <end position="145"/>
    </location>
</feature>
<dbReference type="PANTHER" id="PTHR43046:SF12">
    <property type="entry name" value="GDP-MANNOSE MANNOSYL HYDROLASE"/>
    <property type="match status" value="1"/>
</dbReference>
<dbReference type="Gene3D" id="3.90.79.10">
    <property type="entry name" value="Nucleoside Triphosphate Pyrophosphohydrolase"/>
    <property type="match status" value="1"/>
</dbReference>
<accession>A0ABV5PB78</accession>
<evidence type="ECO:0000256" key="2">
    <source>
        <dbReference type="ARBA" id="ARBA00005582"/>
    </source>
</evidence>
<dbReference type="InterPro" id="IPR020084">
    <property type="entry name" value="NUDIX_hydrolase_CS"/>
</dbReference>
<evidence type="ECO:0000259" key="6">
    <source>
        <dbReference type="PROSITE" id="PS51462"/>
    </source>
</evidence>
<name>A0ABV5PB78_STRCM</name>
<gene>
    <name evidence="7" type="ORF">ACFFTU_07710</name>
</gene>
<evidence type="ECO:0000256" key="4">
    <source>
        <dbReference type="ARBA" id="ARBA00022842"/>
    </source>
</evidence>
<dbReference type="SUPFAM" id="SSF55811">
    <property type="entry name" value="Nudix"/>
    <property type="match status" value="1"/>
</dbReference>
<dbReference type="PRINTS" id="PR00502">
    <property type="entry name" value="NUDIXFAMILY"/>
</dbReference>
<dbReference type="InterPro" id="IPR015797">
    <property type="entry name" value="NUDIX_hydrolase-like_dom_sf"/>
</dbReference>
<dbReference type="CDD" id="cd04685">
    <property type="entry name" value="NUDIX_Hydrolase"/>
    <property type="match status" value="1"/>
</dbReference>
<dbReference type="InterPro" id="IPR020476">
    <property type="entry name" value="Nudix_hydrolase"/>
</dbReference>
<keyword evidence="3 5" id="KW-0378">Hydrolase</keyword>
<dbReference type="Pfam" id="PF00293">
    <property type="entry name" value="NUDIX"/>
    <property type="match status" value="1"/>
</dbReference>
<dbReference type="RefSeq" id="WP_345221622.1">
    <property type="nucleotide sequence ID" value="NZ_BAAAXE010000013.1"/>
</dbReference>
<dbReference type="PANTHER" id="PTHR43046">
    <property type="entry name" value="GDP-MANNOSE MANNOSYL HYDROLASE"/>
    <property type="match status" value="1"/>
</dbReference>
<proteinExistence type="inferred from homology"/>